<reference evidence="3" key="1">
    <citation type="submission" date="2023-03" db="EMBL/GenBank/DDBJ databases">
        <title>Massive genome expansion in bonnet fungi (Mycena s.s.) driven by repeated elements and novel gene families across ecological guilds.</title>
        <authorList>
            <consortium name="Lawrence Berkeley National Laboratory"/>
            <person name="Harder C.B."/>
            <person name="Miyauchi S."/>
            <person name="Viragh M."/>
            <person name="Kuo A."/>
            <person name="Thoen E."/>
            <person name="Andreopoulos B."/>
            <person name="Lu D."/>
            <person name="Skrede I."/>
            <person name="Drula E."/>
            <person name="Henrissat B."/>
            <person name="Morin E."/>
            <person name="Kohler A."/>
            <person name="Barry K."/>
            <person name="LaButti K."/>
            <person name="Morin E."/>
            <person name="Salamov A."/>
            <person name="Lipzen A."/>
            <person name="Mereny Z."/>
            <person name="Hegedus B."/>
            <person name="Baldrian P."/>
            <person name="Stursova M."/>
            <person name="Weitz H."/>
            <person name="Taylor A."/>
            <person name="Grigoriev I.V."/>
            <person name="Nagy L.G."/>
            <person name="Martin F."/>
            <person name="Kauserud H."/>
        </authorList>
    </citation>
    <scope>NUCLEOTIDE SEQUENCE</scope>
    <source>
        <strain evidence="3">9284</strain>
    </source>
</reference>
<feature type="chain" id="PRO_5042204745" evidence="2">
    <location>
        <begin position="22"/>
        <end position="128"/>
    </location>
</feature>
<keyword evidence="2" id="KW-0732">Signal</keyword>
<dbReference type="AlphaFoldDB" id="A0AAD7BIK5"/>
<sequence length="128" mass="12604">MHFHVSLTLLAAISASVLTTAAPLPRANSQDLFSSACDSAGLAGQLTGVAITALDNIQSNDQAVSEQLDELKSILAAVDTAGSQVGAQCQAAGLGLNSNNASSANGNNAASSGSTTTNAAASQKTQSN</sequence>
<gene>
    <name evidence="3" type="ORF">FB45DRAFT_926920</name>
</gene>
<proteinExistence type="predicted"/>
<feature type="compositionally biased region" description="Low complexity" evidence="1">
    <location>
        <begin position="100"/>
        <end position="122"/>
    </location>
</feature>
<evidence type="ECO:0000256" key="2">
    <source>
        <dbReference type="SAM" id="SignalP"/>
    </source>
</evidence>
<feature type="signal peptide" evidence="2">
    <location>
        <begin position="1"/>
        <end position="21"/>
    </location>
</feature>
<organism evidence="3 4">
    <name type="scientific">Roridomyces roridus</name>
    <dbReference type="NCBI Taxonomy" id="1738132"/>
    <lineage>
        <taxon>Eukaryota</taxon>
        <taxon>Fungi</taxon>
        <taxon>Dikarya</taxon>
        <taxon>Basidiomycota</taxon>
        <taxon>Agaricomycotina</taxon>
        <taxon>Agaricomycetes</taxon>
        <taxon>Agaricomycetidae</taxon>
        <taxon>Agaricales</taxon>
        <taxon>Marasmiineae</taxon>
        <taxon>Mycenaceae</taxon>
        <taxon>Roridomyces</taxon>
    </lineage>
</organism>
<keyword evidence="4" id="KW-1185">Reference proteome</keyword>
<protein>
    <submittedName>
        <fullName evidence="3">Uncharacterized protein</fullName>
    </submittedName>
</protein>
<evidence type="ECO:0000256" key="1">
    <source>
        <dbReference type="SAM" id="MobiDB-lite"/>
    </source>
</evidence>
<comment type="caution">
    <text evidence="3">The sequence shown here is derived from an EMBL/GenBank/DDBJ whole genome shotgun (WGS) entry which is preliminary data.</text>
</comment>
<name>A0AAD7BIK5_9AGAR</name>
<evidence type="ECO:0000313" key="3">
    <source>
        <dbReference type="EMBL" id="KAJ7622065.1"/>
    </source>
</evidence>
<dbReference type="EMBL" id="JARKIF010000015">
    <property type="protein sequence ID" value="KAJ7622065.1"/>
    <property type="molecule type" value="Genomic_DNA"/>
</dbReference>
<dbReference type="Proteomes" id="UP001221142">
    <property type="component" value="Unassembled WGS sequence"/>
</dbReference>
<evidence type="ECO:0000313" key="4">
    <source>
        <dbReference type="Proteomes" id="UP001221142"/>
    </source>
</evidence>
<feature type="region of interest" description="Disordered" evidence="1">
    <location>
        <begin position="100"/>
        <end position="128"/>
    </location>
</feature>
<accession>A0AAD7BIK5</accession>